<dbReference type="InterPro" id="IPR045851">
    <property type="entry name" value="AMP-bd_C_sf"/>
</dbReference>
<dbReference type="InterPro" id="IPR025110">
    <property type="entry name" value="AMP-bd_C"/>
</dbReference>
<feature type="domain" description="AMP-dependent synthetase/ligase" evidence="3">
    <location>
        <begin position="2"/>
        <end position="359"/>
    </location>
</feature>
<dbReference type="PANTHER" id="PTHR43767">
    <property type="entry name" value="LONG-CHAIN-FATTY-ACID--COA LIGASE"/>
    <property type="match status" value="1"/>
</dbReference>
<comment type="similarity">
    <text evidence="1">Belongs to the ATP-dependent AMP-binding enzyme family.</text>
</comment>
<dbReference type="Pfam" id="PF13193">
    <property type="entry name" value="AMP-binding_C"/>
    <property type="match status" value="1"/>
</dbReference>
<comment type="caution">
    <text evidence="5">The sequence shown here is derived from an EMBL/GenBank/DDBJ whole genome shotgun (WGS) entry which is preliminary data.</text>
</comment>
<reference evidence="5 6" key="1">
    <citation type="journal article" date="2016" name="Front. Microbiol.">
        <title>Genomic Resource of Rice Seed Associated Bacteria.</title>
        <authorList>
            <person name="Midha S."/>
            <person name="Bansal K."/>
            <person name="Sharma S."/>
            <person name="Kumar N."/>
            <person name="Patil P.P."/>
            <person name="Chaudhry V."/>
            <person name="Patil P.B."/>
        </authorList>
    </citation>
    <scope>NUCLEOTIDE SEQUENCE [LARGE SCALE GENOMIC DNA]</scope>
    <source>
        <strain evidence="5 6">NS331</strain>
    </source>
</reference>
<name>A0A147GMU1_9BURK</name>
<dbReference type="AlphaFoldDB" id="A0A147GMU1"/>
<dbReference type="Proteomes" id="UP000072741">
    <property type="component" value="Unassembled WGS sequence"/>
</dbReference>
<dbReference type="InterPro" id="IPR042099">
    <property type="entry name" value="ANL_N_sf"/>
</dbReference>
<dbReference type="GO" id="GO:0016878">
    <property type="term" value="F:acid-thiol ligase activity"/>
    <property type="evidence" value="ECO:0007669"/>
    <property type="project" value="UniProtKB-ARBA"/>
</dbReference>
<protein>
    <recommendedName>
        <fullName evidence="7">Acyl-CoA synthetase (AMP-forming)/AMP-acid ligase II</fullName>
    </recommendedName>
</protein>
<dbReference type="InterPro" id="IPR000873">
    <property type="entry name" value="AMP-dep_synth/lig_dom"/>
</dbReference>
<dbReference type="SUPFAM" id="SSF56801">
    <property type="entry name" value="Acetyl-CoA synthetase-like"/>
    <property type="match status" value="1"/>
</dbReference>
<evidence type="ECO:0008006" key="7">
    <source>
        <dbReference type="Google" id="ProtNLM"/>
    </source>
</evidence>
<dbReference type="PATRIC" id="fig|433924.3.peg.1431"/>
<evidence type="ECO:0000259" key="3">
    <source>
        <dbReference type="Pfam" id="PF00501"/>
    </source>
</evidence>
<organism evidence="5 6">
    <name type="scientific">Pseudacidovorax intermedius</name>
    <dbReference type="NCBI Taxonomy" id="433924"/>
    <lineage>
        <taxon>Bacteria</taxon>
        <taxon>Pseudomonadati</taxon>
        <taxon>Pseudomonadota</taxon>
        <taxon>Betaproteobacteria</taxon>
        <taxon>Burkholderiales</taxon>
        <taxon>Comamonadaceae</taxon>
        <taxon>Pseudacidovorax</taxon>
    </lineage>
</organism>
<evidence type="ECO:0000313" key="5">
    <source>
        <dbReference type="EMBL" id="KTT15026.1"/>
    </source>
</evidence>
<accession>A0A147GMU1</accession>
<proteinExistence type="inferred from homology"/>
<evidence type="ECO:0000256" key="1">
    <source>
        <dbReference type="ARBA" id="ARBA00006432"/>
    </source>
</evidence>
<dbReference type="InterPro" id="IPR050237">
    <property type="entry name" value="ATP-dep_AMP-bd_enzyme"/>
</dbReference>
<dbReference type="Gene3D" id="3.40.50.12780">
    <property type="entry name" value="N-terminal domain of ligase-like"/>
    <property type="match status" value="1"/>
</dbReference>
<dbReference type="FunFam" id="3.30.300.30:FF:000008">
    <property type="entry name" value="2,3-dihydroxybenzoate-AMP ligase"/>
    <property type="match status" value="1"/>
</dbReference>
<feature type="domain" description="AMP-binding enzyme C-terminal" evidence="4">
    <location>
        <begin position="414"/>
        <end position="489"/>
    </location>
</feature>
<gene>
    <name evidence="5" type="ORF">NS331_21820</name>
</gene>
<keyword evidence="6" id="KW-1185">Reference proteome</keyword>
<dbReference type="Pfam" id="PF00501">
    <property type="entry name" value="AMP-binding"/>
    <property type="match status" value="1"/>
</dbReference>
<dbReference type="EMBL" id="LDSL01000159">
    <property type="protein sequence ID" value="KTT15026.1"/>
    <property type="molecule type" value="Genomic_DNA"/>
</dbReference>
<dbReference type="NCBIfam" id="NF004837">
    <property type="entry name" value="PRK06187.1"/>
    <property type="match status" value="1"/>
</dbReference>
<evidence type="ECO:0000313" key="6">
    <source>
        <dbReference type="Proteomes" id="UP000072741"/>
    </source>
</evidence>
<sequence length="508" mass="55006">MAERPQHIAYRHGERRLRFEDVERESNRIAHALAASGVGRGSRVAVLTKQHLDCMLVVIAACKLGAVCMPVNWRLTAAELRYILAHGEAPFLMADRAFLPAVQEAAVPQLRTLVCTEGAAGEVPGFADWYAGQPADFEPVAAGPDDAALQLYSSGTTGLPKGVVLTHAGLLSTSRTVAQEWGFGAQHVMGNPLPVFHVAGMTMLLLTLYTGGSTSAYADFDPADYLQAFARDGITHTFIVPAMLLFMLQQPQARGMDFGGLQLVAYGGSPISESVLQQAFEVFRCGFLQVYGLTEVAGPATFLMPEDHRRGDAGLLRSAGRPVGGARLRIVDPIARQDLPEGETGEVWIESVRNLQGYWRDEAATAAVFPEGRNANGGWFRSGDGGYLKDGYLYINDRIKDMIVSGGENIYPAEVENVLMRHPAVADGAIIGVPDPTWGEAVKACVVLRPDMVCDAAELVAFMRGQLAHYKCPRSVDFVAALPRNPSGKVLKRVLREPYWQGRTRAVG</sequence>
<evidence type="ECO:0000259" key="4">
    <source>
        <dbReference type="Pfam" id="PF13193"/>
    </source>
</evidence>
<evidence type="ECO:0000256" key="2">
    <source>
        <dbReference type="ARBA" id="ARBA00022598"/>
    </source>
</evidence>
<keyword evidence="2" id="KW-0436">Ligase</keyword>
<dbReference type="PANTHER" id="PTHR43767:SF1">
    <property type="entry name" value="NONRIBOSOMAL PEPTIDE SYNTHASE PES1 (EUROFUNG)-RELATED"/>
    <property type="match status" value="1"/>
</dbReference>
<dbReference type="Gene3D" id="3.30.300.30">
    <property type="match status" value="1"/>
</dbReference>